<comment type="subunit">
    <text evidence="3 6">Part of the 30S ribosomal subunit.</text>
</comment>
<evidence type="ECO:0000256" key="4">
    <source>
        <dbReference type="ARBA" id="ARBA00022980"/>
    </source>
</evidence>
<keyword evidence="8" id="KW-0934">Plastid</keyword>
<dbReference type="GO" id="GO:0003735">
    <property type="term" value="F:structural constituent of ribosome"/>
    <property type="evidence" value="ECO:0007669"/>
    <property type="project" value="InterPro"/>
</dbReference>
<evidence type="ECO:0000256" key="2">
    <source>
        <dbReference type="ARBA" id="ARBA00008561"/>
    </source>
</evidence>
<dbReference type="Gene3D" id="3.30.390.140">
    <property type="match status" value="1"/>
</dbReference>
<evidence type="ECO:0000256" key="6">
    <source>
        <dbReference type="HAMAP-Rule" id="MF_00619"/>
    </source>
</evidence>
<evidence type="ECO:0000256" key="5">
    <source>
        <dbReference type="ARBA" id="ARBA00023274"/>
    </source>
</evidence>
<evidence type="ECO:0000256" key="7">
    <source>
        <dbReference type="SAM" id="SignalP"/>
    </source>
</evidence>
<accession>A2CI39</accession>
<comment type="similarity">
    <text evidence="2 6">Belongs to the chloroplast-specific ribosomal protein cS23 family.</text>
</comment>
<geneLocation type="chloroplast" evidence="8"/>
<evidence type="ECO:0000313" key="8">
    <source>
        <dbReference type="EMBL" id="ABM87974.1"/>
    </source>
</evidence>
<keyword evidence="7" id="KW-0732">Signal</keyword>
<dbReference type="EMBL" id="DQ422812">
    <property type="protein sequence ID" value="ABM87974.1"/>
    <property type="molecule type" value="Genomic_DNA"/>
</dbReference>
<protein>
    <recommendedName>
        <fullName evidence="6">Small ribosomal subunit protein cS23</fullName>
    </recommendedName>
</protein>
<feature type="signal peptide" evidence="7">
    <location>
        <begin position="1"/>
        <end position="21"/>
    </location>
</feature>
<dbReference type="InterPro" id="IPR057257">
    <property type="entry name" value="Ribosomal_cS23"/>
</dbReference>
<comment type="subcellular location">
    <subcellularLocation>
        <location evidence="6">Plastid</location>
        <location evidence="6">Chloroplast</location>
    </subcellularLocation>
</comment>
<reference evidence="8" key="1">
    <citation type="journal article" date="2006" name="Mol. Biol. Evol.">
        <title>The chloroplast genome sequence of Chara vulgaris sheds new light into the closest green algal relatives of land plants.</title>
        <authorList>
            <person name="Turmel M."/>
            <person name="Otis C."/>
            <person name="Lemieux C."/>
        </authorList>
    </citation>
    <scope>NUCLEOTIDE SEQUENCE</scope>
    <source>
        <strain evidence="8">SAG 48.80</strain>
    </source>
</reference>
<dbReference type="GO" id="GO:0009507">
    <property type="term" value="C:chloroplast"/>
    <property type="evidence" value="ECO:0007669"/>
    <property type="project" value="UniProtKB-SubCell"/>
</dbReference>
<dbReference type="GO" id="GO:1990904">
    <property type="term" value="C:ribonucleoprotein complex"/>
    <property type="evidence" value="ECO:0007669"/>
    <property type="project" value="UniProtKB-KW"/>
</dbReference>
<dbReference type="InterPro" id="IPR038447">
    <property type="entry name" value="PSRP-3/Ycf65_sf"/>
</dbReference>
<dbReference type="HAMAP" id="MF_00619">
    <property type="entry name" value="Ribosomal_plastid_cS23"/>
    <property type="match status" value="1"/>
</dbReference>
<comment type="function">
    <text evidence="1 6">Probably a ribosomal protein or a ribosome-associated protein.</text>
</comment>
<evidence type="ECO:0000256" key="3">
    <source>
        <dbReference type="ARBA" id="ARBA00011458"/>
    </source>
</evidence>
<dbReference type="AlphaFoldDB" id="A2CI39"/>
<dbReference type="Pfam" id="PF04839">
    <property type="entry name" value="PSRP-3_Ycf65"/>
    <property type="match status" value="1"/>
</dbReference>
<dbReference type="PANTHER" id="PTHR35108">
    <property type="entry name" value="30S RIBOSOMAL PROTEIN 3, CHLOROPLASTIC"/>
    <property type="match status" value="1"/>
</dbReference>
<dbReference type="GO" id="GO:0006412">
    <property type="term" value="P:translation"/>
    <property type="evidence" value="ECO:0007669"/>
    <property type="project" value="UniProtKB-UniRule"/>
</dbReference>
<gene>
    <name evidence="6 8" type="primary">ycf65</name>
</gene>
<sequence length="112" mass="13175">MRRFPLQKFILKFLWLEKNLGVAVDQVTGKGTSPVTEYFFWPRKDAWEELRDALATKPWISYDDSILLLNETTDVINLWQEEKKPLLTEAQDKHPNCIFTDKFGNSNTLNKK</sequence>
<keyword evidence="4 6" id="KW-0689">Ribosomal protein</keyword>
<organism evidence="8">
    <name type="scientific">Chlorokybus atmophyticus</name>
    <name type="common">Soil alga</name>
    <dbReference type="NCBI Taxonomy" id="3144"/>
    <lineage>
        <taxon>Eukaryota</taxon>
        <taxon>Viridiplantae</taxon>
        <taxon>Streptophyta</taxon>
        <taxon>Chlorokybophyceae</taxon>
        <taxon>Chlorokybales</taxon>
        <taxon>Chlorokybaceae</taxon>
        <taxon>Chlorokybus</taxon>
    </lineage>
</organism>
<proteinExistence type="inferred from homology"/>
<reference evidence="8" key="2">
    <citation type="journal article" date="2007" name="BMC Biol.">
        <title>A clade uniting the green algae Mesostigma viride and Chlorokybus atmophyticus represents the deepest branch of the Streptophyta in chloroplast genome-based phylogenies.</title>
        <authorList>
            <person name="Lemieux C."/>
            <person name="Otis C."/>
            <person name="Turmel M."/>
        </authorList>
    </citation>
    <scope>NUCLEOTIDE SEQUENCE [LARGE SCALE GENOMIC DNA]</scope>
    <source>
        <strain evidence="8">SAG 48.80</strain>
    </source>
</reference>
<name>A2CI39_CHLAT</name>
<dbReference type="GO" id="GO:0005840">
    <property type="term" value="C:ribosome"/>
    <property type="evidence" value="ECO:0007669"/>
    <property type="project" value="UniProtKB-KW"/>
</dbReference>
<dbReference type="InterPro" id="IPR006924">
    <property type="entry name" value="Ribosomal_cS23-like"/>
</dbReference>
<keyword evidence="5 6" id="KW-0687">Ribonucleoprotein</keyword>
<dbReference type="GeneID" id="4783319"/>
<dbReference type="PANTHER" id="PTHR35108:SF1">
    <property type="entry name" value="OS04G0461100 PROTEIN"/>
    <property type="match status" value="1"/>
</dbReference>
<dbReference type="RefSeq" id="YP_001019068.1">
    <property type="nucleotide sequence ID" value="NC_008822.1"/>
</dbReference>
<keyword evidence="8" id="KW-0150">Chloroplast</keyword>
<evidence type="ECO:0000256" key="1">
    <source>
        <dbReference type="ARBA" id="ARBA00002396"/>
    </source>
</evidence>
<feature type="chain" id="PRO_5002642884" description="Small ribosomal subunit protein cS23" evidence="7">
    <location>
        <begin position="22"/>
        <end position="112"/>
    </location>
</feature>